<feature type="transmembrane region" description="Helical" evidence="6">
    <location>
        <begin position="51"/>
        <end position="73"/>
    </location>
</feature>
<feature type="transmembrane region" description="Helical" evidence="6">
    <location>
        <begin position="217"/>
        <end position="237"/>
    </location>
</feature>
<dbReference type="Proteomes" id="UP000095039">
    <property type="component" value="Unassembled WGS sequence"/>
</dbReference>
<dbReference type="InterPro" id="IPR002781">
    <property type="entry name" value="TM_pro_TauE-like"/>
</dbReference>
<organism evidence="7 8">
    <name type="scientific">Enterovibrio norvegicus FF-454</name>
    <dbReference type="NCBI Taxonomy" id="1185651"/>
    <lineage>
        <taxon>Bacteria</taxon>
        <taxon>Pseudomonadati</taxon>
        <taxon>Pseudomonadota</taxon>
        <taxon>Gammaproteobacteria</taxon>
        <taxon>Vibrionales</taxon>
        <taxon>Vibrionaceae</taxon>
        <taxon>Enterovibrio</taxon>
    </lineage>
</organism>
<evidence type="ECO:0000256" key="2">
    <source>
        <dbReference type="ARBA" id="ARBA00009142"/>
    </source>
</evidence>
<feature type="transmembrane region" description="Helical" evidence="6">
    <location>
        <begin position="111"/>
        <end position="131"/>
    </location>
</feature>
<dbReference type="EMBL" id="AJWN02000108">
    <property type="protein sequence ID" value="OEE57578.1"/>
    <property type="molecule type" value="Genomic_DNA"/>
</dbReference>
<evidence type="ECO:0000313" key="8">
    <source>
        <dbReference type="Proteomes" id="UP000095039"/>
    </source>
</evidence>
<feature type="transmembrane region" description="Helical" evidence="6">
    <location>
        <begin position="151"/>
        <end position="173"/>
    </location>
</feature>
<keyword evidence="3 6" id="KW-0812">Transmembrane</keyword>
<keyword evidence="8" id="KW-1185">Reference proteome</keyword>
<dbReference type="PANTHER" id="PTHR43483:SF3">
    <property type="entry name" value="MEMBRANE TRANSPORTER PROTEIN HI_0806-RELATED"/>
    <property type="match status" value="1"/>
</dbReference>
<evidence type="ECO:0000256" key="1">
    <source>
        <dbReference type="ARBA" id="ARBA00004141"/>
    </source>
</evidence>
<dbReference type="AlphaFoldDB" id="A0A1E5BWE2"/>
<comment type="subcellular location">
    <subcellularLocation>
        <location evidence="6">Cell membrane</location>
        <topology evidence="6">Multi-pass membrane protein</topology>
    </subcellularLocation>
    <subcellularLocation>
        <location evidence="1">Membrane</location>
        <topology evidence="1">Multi-pass membrane protein</topology>
    </subcellularLocation>
</comment>
<keyword evidence="6" id="KW-1003">Cell membrane</keyword>
<feature type="transmembrane region" description="Helical" evidence="6">
    <location>
        <begin position="249"/>
        <end position="267"/>
    </location>
</feature>
<protein>
    <recommendedName>
        <fullName evidence="6">Probable membrane transporter protein</fullName>
    </recommendedName>
</protein>
<reference evidence="7 8" key="1">
    <citation type="journal article" date="2012" name="Science">
        <title>Ecological populations of bacteria act as socially cohesive units of antibiotic production and resistance.</title>
        <authorList>
            <person name="Cordero O.X."/>
            <person name="Wildschutte H."/>
            <person name="Kirkup B."/>
            <person name="Proehl S."/>
            <person name="Ngo L."/>
            <person name="Hussain F."/>
            <person name="Le Roux F."/>
            <person name="Mincer T."/>
            <person name="Polz M.F."/>
        </authorList>
    </citation>
    <scope>NUCLEOTIDE SEQUENCE [LARGE SCALE GENOMIC DNA]</scope>
    <source>
        <strain evidence="7 8">FF-454</strain>
    </source>
</reference>
<dbReference type="PANTHER" id="PTHR43483">
    <property type="entry name" value="MEMBRANE TRANSPORTER PROTEIN HI_0806-RELATED"/>
    <property type="match status" value="1"/>
</dbReference>
<proteinExistence type="inferred from homology"/>
<name>A0A1E5BWE2_9GAMM</name>
<evidence type="ECO:0000256" key="6">
    <source>
        <dbReference type="RuleBase" id="RU363041"/>
    </source>
</evidence>
<evidence type="ECO:0000256" key="3">
    <source>
        <dbReference type="ARBA" id="ARBA00022692"/>
    </source>
</evidence>
<dbReference type="Pfam" id="PF01925">
    <property type="entry name" value="TauE"/>
    <property type="match status" value="1"/>
</dbReference>
<feature type="transmembrane region" description="Helical" evidence="6">
    <location>
        <begin position="185"/>
        <end position="205"/>
    </location>
</feature>
<comment type="similarity">
    <text evidence="2 6">Belongs to the 4-toluene sulfonate uptake permease (TSUP) (TC 2.A.102) family.</text>
</comment>
<evidence type="ECO:0000256" key="5">
    <source>
        <dbReference type="ARBA" id="ARBA00023136"/>
    </source>
</evidence>
<feature type="transmembrane region" description="Helical" evidence="6">
    <location>
        <begin position="85"/>
        <end position="104"/>
    </location>
</feature>
<evidence type="ECO:0000313" key="7">
    <source>
        <dbReference type="EMBL" id="OEE57578.1"/>
    </source>
</evidence>
<feature type="transmembrane region" description="Helical" evidence="6">
    <location>
        <begin position="6"/>
        <end position="39"/>
    </location>
</feature>
<gene>
    <name evidence="7" type="ORF">A1OK_05360</name>
</gene>
<evidence type="ECO:0000256" key="4">
    <source>
        <dbReference type="ARBA" id="ARBA00022989"/>
    </source>
</evidence>
<keyword evidence="5 6" id="KW-0472">Membrane</keyword>
<sequence>MVDATLWLFGACLVLGSCVGLLAGLLGIGGGLIVVPALSVLLPWAGITPSLVMPMALATSLASIVITSSSSAYTHYRLGNVLPAVVRSLLPGVLLGGLLGSAIADRLPAEYLPRVFGVIVLLLALQMALSLRVKPAKPFPSPVRNVFSGGLIGMIASLAGIGGGSLTVPYLNYYGVEMRQAIGSASLCGVFLALAGMAGFIFFGLTQTETLPRFSVGYVYLPALIGIVVTSVFTTRYGARLTSRLPTPIIKRVFAVFLLLVGASMFLS</sequence>
<keyword evidence="4 6" id="KW-1133">Transmembrane helix</keyword>
<comment type="caution">
    <text evidence="7">The sequence shown here is derived from an EMBL/GenBank/DDBJ whole genome shotgun (WGS) entry which is preliminary data.</text>
</comment>
<dbReference type="RefSeq" id="WP_016961690.1">
    <property type="nucleotide sequence ID" value="NZ_AJWN02000108.1"/>
</dbReference>
<dbReference type="GO" id="GO:0005886">
    <property type="term" value="C:plasma membrane"/>
    <property type="evidence" value="ECO:0007669"/>
    <property type="project" value="UniProtKB-SubCell"/>
</dbReference>
<accession>A0A1E5BWE2</accession>